<dbReference type="STRING" id="1095630.A0A2J6SIU4"/>
<reference evidence="3 4" key="1">
    <citation type="submission" date="2016-04" db="EMBL/GenBank/DDBJ databases">
        <title>A degradative enzymes factory behind the ericoid mycorrhizal symbiosis.</title>
        <authorList>
            <consortium name="DOE Joint Genome Institute"/>
            <person name="Martino E."/>
            <person name="Morin E."/>
            <person name="Grelet G."/>
            <person name="Kuo A."/>
            <person name="Kohler A."/>
            <person name="Daghino S."/>
            <person name="Barry K."/>
            <person name="Choi C."/>
            <person name="Cichocki N."/>
            <person name="Clum A."/>
            <person name="Copeland A."/>
            <person name="Hainaut M."/>
            <person name="Haridas S."/>
            <person name="Labutti K."/>
            <person name="Lindquist E."/>
            <person name="Lipzen A."/>
            <person name="Khouja H.-R."/>
            <person name="Murat C."/>
            <person name="Ohm R."/>
            <person name="Olson A."/>
            <person name="Spatafora J."/>
            <person name="Veneault-Fourrey C."/>
            <person name="Henrissat B."/>
            <person name="Grigoriev I."/>
            <person name="Martin F."/>
            <person name="Perotto S."/>
        </authorList>
    </citation>
    <scope>NUCLEOTIDE SEQUENCE [LARGE SCALE GENOMIC DNA]</scope>
    <source>
        <strain evidence="3 4">E</strain>
    </source>
</reference>
<dbReference type="InterPro" id="IPR036514">
    <property type="entry name" value="SGNH_hydro_sf"/>
</dbReference>
<evidence type="ECO:0000313" key="4">
    <source>
        <dbReference type="Proteomes" id="UP000235371"/>
    </source>
</evidence>
<feature type="signal peptide" evidence="2">
    <location>
        <begin position="1"/>
        <end position="17"/>
    </location>
</feature>
<keyword evidence="2" id="KW-0732">Signal</keyword>
<dbReference type="CDD" id="cd01846">
    <property type="entry name" value="fatty_acyltransferase_like"/>
    <property type="match status" value="1"/>
</dbReference>
<dbReference type="Pfam" id="PF00657">
    <property type="entry name" value="Lipase_GDSL"/>
    <property type="match status" value="1"/>
</dbReference>
<evidence type="ECO:0000256" key="1">
    <source>
        <dbReference type="ARBA" id="ARBA00022801"/>
    </source>
</evidence>
<keyword evidence="4" id="KW-1185">Reference proteome</keyword>
<dbReference type="Proteomes" id="UP000235371">
    <property type="component" value="Unassembled WGS sequence"/>
</dbReference>
<name>A0A2J6SIU4_9HELO</name>
<dbReference type="AlphaFoldDB" id="A0A2J6SIU4"/>
<accession>A0A2J6SIU4</accession>
<feature type="chain" id="PRO_5014392772" evidence="2">
    <location>
        <begin position="18"/>
        <end position="373"/>
    </location>
</feature>
<sequence>MQLFTFALIAASAVVFADTDNHGHPGWGSHFVPTFDNLVTFGDSYTDESRLGYFINHNGSAPPPGLLLPGSTSTAGGGVTWDRWVSNYPIRGLRPLISTNYTSAKLYNYAVSGAVCDNNQIYRYLGAINGPFPDVVYEVNAFIADSRFVNATTNTNTLYTNRKSDNTVYSMWIGTNDLGSYAFLTDSSLNQTTIPDYVDCIYSRFDQIYTNGGRYFVLINTAPLELSPLYGTPGQGGLAASHYWPDKPANITEVSYKMKEYTTLVNSLFTYRTPYEAVVAKRYPGASFAVFDVHSLMTDIYNHPSQYLSTPANVTGTYYFCSPSNTNCTTSRLGLDHFMWYDELHPSEATDKVIAREFVNVVKGASKYAAYWK</sequence>
<dbReference type="RefSeq" id="XP_024727575.1">
    <property type="nucleotide sequence ID" value="XM_024888222.1"/>
</dbReference>
<organism evidence="3 4">
    <name type="scientific">Hyaloscypha bicolor E</name>
    <dbReference type="NCBI Taxonomy" id="1095630"/>
    <lineage>
        <taxon>Eukaryota</taxon>
        <taxon>Fungi</taxon>
        <taxon>Dikarya</taxon>
        <taxon>Ascomycota</taxon>
        <taxon>Pezizomycotina</taxon>
        <taxon>Leotiomycetes</taxon>
        <taxon>Helotiales</taxon>
        <taxon>Hyaloscyphaceae</taxon>
        <taxon>Hyaloscypha</taxon>
        <taxon>Hyaloscypha bicolor</taxon>
    </lineage>
</organism>
<evidence type="ECO:0000313" key="3">
    <source>
        <dbReference type="EMBL" id="PMD50671.1"/>
    </source>
</evidence>
<dbReference type="InParanoid" id="A0A2J6SIU4"/>
<gene>
    <name evidence="3" type="ORF">K444DRAFT_710756</name>
</gene>
<keyword evidence="1" id="KW-0378">Hydrolase</keyword>
<dbReference type="PANTHER" id="PTHR45648:SF22">
    <property type="entry name" value="GDSL LIPASE_ACYLHYDROLASE FAMILY PROTEIN (AFU_ORTHOLOGUE AFUA_4G14700)"/>
    <property type="match status" value="1"/>
</dbReference>
<dbReference type="OrthoDB" id="1600564at2759"/>
<dbReference type="PANTHER" id="PTHR45648">
    <property type="entry name" value="GDSL LIPASE/ACYLHYDROLASE FAMILY PROTEIN (AFU_ORTHOLOGUE AFUA_4G14700)"/>
    <property type="match status" value="1"/>
</dbReference>
<protein>
    <submittedName>
        <fullName evidence="3">Carbohydrate esterase family 16 protein</fullName>
    </submittedName>
</protein>
<proteinExistence type="predicted"/>
<evidence type="ECO:0000256" key="2">
    <source>
        <dbReference type="SAM" id="SignalP"/>
    </source>
</evidence>
<dbReference type="SUPFAM" id="SSF52266">
    <property type="entry name" value="SGNH hydrolase"/>
    <property type="match status" value="1"/>
</dbReference>
<dbReference type="GeneID" id="36596298"/>
<dbReference type="Gene3D" id="3.40.50.1110">
    <property type="entry name" value="SGNH hydrolase"/>
    <property type="match status" value="1"/>
</dbReference>
<dbReference type="EMBL" id="KZ613913">
    <property type="protein sequence ID" value="PMD50671.1"/>
    <property type="molecule type" value="Genomic_DNA"/>
</dbReference>
<dbReference type="InterPro" id="IPR001087">
    <property type="entry name" value="GDSL"/>
</dbReference>
<dbReference type="GO" id="GO:0016788">
    <property type="term" value="F:hydrolase activity, acting on ester bonds"/>
    <property type="evidence" value="ECO:0007669"/>
    <property type="project" value="InterPro"/>
</dbReference>
<dbReference type="InterPro" id="IPR051058">
    <property type="entry name" value="GDSL_Est/Lipase"/>
</dbReference>